<feature type="region of interest" description="Disordered" evidence="2">
    <location>
        <begin position="232"/>
        <end position="307"/>
    </location>
</feature>
<feature type="region of interest" description="Disordered" evidence="2">
    <location>
        <begin position="581"/>
        <end position="695"/>
    </location>
</feature>
<evidence type="ECO:0000313" key="5">
    <source>
        <dbReference type="Proteomes" id="UP000011668"/>
    </source>
</evidence>
<dbReference type="AlphaFoldDB" id="L8WU73"/>
<evidence type="ECO:0000256" key="1">
    <source>
        <dbReference type="SAM" id="Coils"/>
    </source>
</evidence>
<feature type="coiled-coil region" evidence="1">
    <location>
        <begin position="426"/>
        <end position="453"/>
    </location>
</feature>
<gene>
    <name evidence="4" type="ORF">AG1IA_05650</name>
</gene>
<comment type="caution">
    <text evidence="4">The sequence shown here is derived from an EMBL/GenBank/DDBJ whole genome shotgun (WGS) entry which is preliminary data.</text>
</comment>
<feature type="region of interest" description="Disordered" evidence="2">
    <location>
        <begin position="205"/>
        <end position="224"/>
    </location>
</feature>
<dbReference type="STRING" id="983506.L8WU73"/>
<sequence>MHMGTNTRTFPDNLRTDLPPLDSLKSPELFISPFILFGESSKQFLLVIHINDCLTRVPTLTKPLLLYCLLREDLSSLRLTGLGPPSNLSIVLLICTSTLFSRRIVTHVPDLRTLAKNTLLGMSDYHSYMNGYSPYPTNTHQAIYAGSNGHLPVAGPANDVQHLRPSRGEGLDYHHDSDHSFSPQSAPPNYLQYTPETASASQNIEISAAPPPSPSYKALGKRRASAVDPPAITIDYQHGTPDSSFANGGRASATPPYVESTVPRNNRQKGRPKASSRTVPRAPKEPALRRVMPSRQRRGATAHGVGSNPIDTMIIEARQRAAEYVPIVDPDAVFLITTDPKGPPIAGPSNAGSGGATTGNEDERYFEREEVAENIRQQAIIQTPEFCLLSEVYQPSSRLRTRTEDVFDSSDAAYERLHRRPEMLEKRQRRREKDKLEHERYKLKERVEQLRAMDLQHFRGLLSSSHSAPGTESNHELESIRSELLAHADDLIRRYDILLPPDPRAANGQRLRLKEWEVRREGNRFIPLTDEAASELAAAGLLDEQSAAEAAAAGLLITAAGPGLPLGGKGGKGYGVGFQANLLPSDTDGEEDVEGEGEGECEGHVDVTEHNDELEVNESPSPTHKGEEEPRAENDIQPSISPVQEPPRPSSGMLKIRLKVPRPSITPKSSDLSQDTTRAPSESEAPVPQEECPPNIQEAPTIEVPQSPGSLPDDVPHSVNSPIAQLETRDIPQPTEDYPTPTPSVTSLSGAIPGPNASVWTELPYHDVPYEHQPRGVPRASPVPPVHSTRRASSVHTMVAPRVRTPVASTPAPVGIPVLLAAAEREANQAAGRRGRNLRTAEAFGVKLPRALEEEKEFTIPGEWIAQHLMEMEIVD</sequence>
<feature type="region of interest" description="Disordered" evidence="2">
    <location>
        <begin position="731"/>
        <end position="750"/>
    </location>
</feature>
<organism evidence="4 5">
    <name type="scientific">Thanatephorus cucumeris (strain AG1-IA)</name>
    <name type="common">Rice sheath blight fungus</name>
    <name type="synonym">Rhizoctonia solani</name>
    <dbReference type="NCBI Taxonomy" id="983506"/>
    <lineage>
        <taxon>Eukaryota</taxon>
        <taxon>Fungi</taxon>
        <taxon>Dikarya</taxon>
        <taxon>Basidiomycota</taxon>
        <taxon>Agaricomycotina</taxon>
        <taxon>Agaricomycetes</taxon>
        <taxon>Cantharellales</taxon>
        <taxon>Ceratobasidiaceae</taxon>
        <taxon>Rhizoctonia</taxon>
        <taxon>Rhizoctonia solani AG-1</taxon>
    </lineage>
</organism>
<feature type="compositionally biased region" description="Acidic residues" evidence="2">
    <location>
        <begin position="587"/>
        <end position="600"/>
    </location>
</feature>
<feature type="compositionally biased region" description="Polar residues" evidence="2">
    <location>
        <begin position="666"/>
        <end position="680"/>
    </location>
</feature>
<protein>
    <recommendedName>
        <fullName evidence="3">Something about silencing protein 4 domain-containing protein</fullName>
    </recommendedName>
</protein>
<proteinExistence type="predicted"/>
<accession>L8WU73</accession>
<keyword evidence="5" id="KW-1185">Reference proteome</keyword>
<dbReference type="EMBL" id="AFRT01001459">
    <property type="protein sequence ID" value="ELU40322.1"/>
    <property type="molecule type" value="Genomic_DNA"/>
</dbReference>
<feature type="region of interest" description="Disordered" evidence="2">
    <location>
        <begin position="775"/>
        <end position="795"/>
    </location>
</feature>
<dbReference type="OrthoDB" id="2555515at2759"/>
<reference evidence="4 5" key="1">
    <citation type="journal article" date="2013" name="Nat. Commun.">
        <title>The evolution and pathogenic mechanisms of the rice sheath blight pathogen.</title>
        <authorList>
            <person name="Zheng A."/>
            <person name="Lin R."/>
            <person name="Xu L."/>
            <person name="Qin P."/>
            <person name="Tang C."/>
            <person name="Ai P."/>
            <person name="Zhang D."/>
            <person name="Liu Y."/>
            <person name="Sun Z."/>
            <person name="Feng H."/>
            <person name="Wang Y."/>
            <person name="Chen Y."/>
            <person name="Liang X."/>
            <person name="Fu R."/>
            <person name="Li Q."/>
            <person name="Zhang J."/>
            <person name="Yu X."/>
            <person name="Xie Z."/>
            <person name="Ding L."/>
            <person name="Guan P."/>
            <person name="Tang J."/>
            <person name="Liang Y."/>
            <person name="Wang S."/>
            <person name="Deng Q."/>
            <person name="Li S."/>
            <person name="Zhu J."/>
            <person name="Wang L."/>
            <person name="Liu H."/>
            <person name="Li P."/>
        </authorList>
    </citation>
    <scope>NUCLEOTIDE SEQUENCE [LARGE SCALE GENOMIC DNA]</scope>
    <source>
        <strain evidence="5">AG-1 IA</strain>
    </source>
</reference>
<feature type="compositionally biased region" description="Basic and acidic residues" evidence="2">
    <location>
        <begin position="166"/>
        <end position="179"/>
    </location>
</feature>
<feature type="domain" description="Something about silencing protein 4" evidence="3">
    <location>
        <begin position="410"/>
        <end position="496"/>
    </location>
</feature>
<feature type="region of interest" description="Disordered" evidence="2">
    <location>
        <begin position="154"/>
        <end position="193"/>
    </location>
</feature>
<evidence type="ECO:0000313" key="4">
    <source>
        <dbReference type="EMBL" id="ELU40322.1"/>
    </source>
</evidence>
<dbReference type="HOGENOM" id="CLU_022202_0_0_1"/>
<keyword evidence="1" id="KW-0175">Coiled coil</keyword>
<evidence type="ECO:0000259" key="3">
    <source>
        <dbReference type="Pfam" id="PF15460"/>
    </source>
</evidence>
<dbReference type="Proteomes" id="UP000011668">
    <property type="component" value="Unassembled WGS sequence"/>
</dbReference>
<dbReference type="InterPro" id="IPR029184">
    <property type="entry name" value="Sas4_dom"/>
</dbReference>
<feature type="compositionally biased region" description="Basic and acidic residues" evidence="2">
    <location>
        <begin position="601"/>
        <end position="613"/>
    </location>
</feature>
<dbReference type="OMA" id="HANERYF"/>
<evidence type="ECO:0000256" key="2">
    <source>
        <dbReference type="SAM" id="MobiDB-lite"/>
    </source>
</evidence>
<dbReference type="Pfam" id="PF15460">
    <property type="entry name" value="SAS4"/>
    <property type="match status" value="1"/>
</dbReference>
<name>L8WU73_THACA</name>
<feature type="compositionally biased region" description="Basic and acidic residues" evidence="2">
    <location>
        <begin position="624"/>
        <end position="634"/>
    </location>
</feature>